<keyword evidence="1" id="KW-1133">Transmembrane helix</keyword>
<name>A0A858T062_9RHOB</name>
<proteinExistence type="predicted"/>
<keyword evidence="1" id="KW-0472">Membrane</keyword>
<evidence type="ECO:0000313" key="3">
    <source>
        <dbReference type="Proteomes" id="UP000503308"/>
    </source>
</evidence>
<keyword evidence="1" id="KW-0812">Transmembrane</keyword>
<dbReference type="Proteomes" id="UP000503308">
    <property type="component" value="Chromosome"/>
</dbReference>
<feature type="transmembrane region" description="Helical" evidence="1">
    <location>
        <begin position="49"/>
        <end position="71"/>
    </location>
</feature>
<sequence length="82" mass="9165">MTAQNESTEERERALASKGRMVSLVIVGTMVLWMLSLWLGPMLGLPGRYAFLFDFAALAGLVWALVVSLQLRRARKDAQAKR</sequence>
<feature type="transmembrane region" description="Helical" evidence="1">
    <location>
        <begin position="21"/>
        <end position="43"/>
    </location>
</feature>
<dbReference type="KEGG" id="rpon:G3256_06620"/>
<dbReference type="InterPro" id="IPR020308">
    <property type="entry name" value="Uncharacterised_Ynq1"/>
</dbReference>
<dbReference type="Pfam" id="PF17272">
    <property type="entry name" value="DUF5337"/>
    <property type="match status" value="1"/>
</dbReference>
<dbReference type="AlphaFoldDB" id="A0A858T062"/>
<reference evidence="2 3" key="1">
    <citation type="submission" date="2020-02" db="EMBL/GenBank/DDBJ databases">
        <title>Genome sequence of Roseobacter ponti.</title>
        <authorList>
            <person name="Hollensteiner J."/>
            <person name="Schneider D."/>
            <person name="Poehlein A."/>
            <person name="Daniel R."/>
        </authorList>
    </citation>
    <scope>NUCLEOTIDE SEQUENCE [LARGE SCALE GENOMIC DNA]</scope>
    <source>
        <strain evidence="2 3">DSM 106830</strain>
    </source>
</reference>
<evidence type="ECO:0000313" key="2">
    <source>
        <dbReference type="EMBL" id="QJF53141.1"/>
    </source>
</evidence>
<accession>A0A858T062</accession>
<keyword evidence="3" id="KW-1185">Reference proteome</keyword>
<dbReference type="EMBL" id="CP048788">
    <property type="protein sequence ID" value="QJF53141.1"/>
    <property type="molecule type" value="Genomic_DNA"/>
</dbReference>
<protein>
    <submittedName>
        <fullName evidence="2">DUF5337 domain-containing protein</fullName>
    </submittedName>
</protein>
<organism evidence="2 3">
    <name type="scientific">Roseobacter ponti</name>
    <dbReference type="NCBI Taxonomy" id="1891787"/>
    <lineage>
        <taxon>Bacteria</taxon>
        <taxon>Pseudomonadati</taxon>
        <taxon>Pseudomonadota</taxon>
        <taxon>Alphaproteobacteria</taxon>
        <taxon>Rhodobacterales</taxon>
        <taxon>Roseobacteraceae</taxon>
        <taxon>Roseobacter</taxon>
    </lineage>
</organism>
<gene>
    <name evidence="2" type="ORF">G3256_06620</name>
</gene>
<evidence type="ECO:0000256" key="1">
    <source>
        <dbReference type="SAM" id="Phobius"/>
    </source>
</evidence>